<comment type="caution">
    <text evidence="3">The sequence shown here is derived from an EMBL/GenBank/DDBJ whole genome shotgun (WGS) entry which is preliminary data.</text>
</comment>
<proteinExistence type="predicted"/>
<protein>
    <submittedName>
        <fullName evidence="3">Uncharacterized protein</fullName>
    </submittedName>
</protein>
<feature type="compositionally biased region" description="Basic and acidic residues" evidence="1">
    <location>
        <begin position="79"/>
        <end position="88"/>
    </location>
</feature>
<evidence type="ECO:0000256" key="2">
    <source>
        <dbReference type="SAM" id="SignalP"/>
    </source>
</evidence>
<accession>A0AAV7EWI7</accession>
<feature type="compositionally biased region" description="Polar residues" evidence="1">
    <location>
        <begin position="89"/>
        <end position="99"/>
    </location>
</feature>
<keyword evidence="2" id="KW-0732">Signal</keyword>
<feature type="compositionally biased region" description="Basic and acidic residues" evidence="1">
    <location>
        <begin position="138"/>
        <end position="148"/>
    </location>
</feature>
<evidence type="ECO:0000313" key="4">
    <source>
        <dbReference type="Proteomes" id="UP000825729"/>
    </source>
</evidence>
<organism evidence="3 4">
    <name type="scientific">Aristolochia fimbriata</name>
    <name type="common">White veined hardy Dutchman's pipe vine</name>
    <dbReference type="NCBI Taxonomy" id="158543"/>
    <lineage>
        <taxon>Eukaryota</taxon>
        <taxon>Viridiplantae</taxon>
        <taxon>Streptophyta</taxon>
        <taxon>Embryophyta</taxon>
        <taxon>Tracheophyta</taxon>
        <taxon>Spermatophyta</taxon>
        <taxon>Magnoliopsida</taxon>
        <taxon>Magnoliidae</taxon>
        <taxon>Piperales</taxon>
        <taxon>Aristolochiaceae</taxon>
        <taxon>Aristolochia</taxon>
    </lineage>
</organism>
<feature type="region of interest" description="Disordered" evidence="1">
    <location>
        <begin position="77"/>
        <end position="207"/>
    </location>
</feature>
<evidence type="ECO:0000256" key="1">
    <source>
        <dbReference type="SAM" id="MobiDB-lite"/>
    </source>
</evidence>
<dbReference type="Proteomes" id="UP000825729">
    <property type="component" value="Unassembled WGS sequence"/>
</dbReference>
<reference evidence="3 4" key="1">
    <citation type="submission" date="2021-07" db="EMBL/GenBank/DDBJ databases">
        <title>The Aristolochia fimbriata genome: insights into angiosperm evolution, floral development and chemical biosynthesis.</title>
        <authorList>
            <person name="Jiao Y."/>
        </authorList>
    </citation>
    <scope>NUCLEOTIDE SEQUENCE [LARGE SCALE GENOMIC DNA]</scope>
    <source>
        <strain evidence="3">IBCAS-2021</strain>
        <tissue evidence="3">Leaf</tissue>
    </source>
</reference>
<dbReference type="EMBL" id="JAINDJ010000003">
    <property type="protein sequence ID" value="KAG9452856.1"/>
    <property type="molecule type" value="Genomic_DNA"/>
</dbReference>
<name>A0AAV7EWI7_ARIFI</name>
<feature type="signal peptide" evidence="2">
    <location>
        <begin position="1"/>
        <end position="16"/>
    </location>
</feature>
<dbReference type="AlphaFoldDB" id="A0AAV7EWI7"/>
<evidence type="ECO:0000313" key="3">
    <source>
        <dbReference type="EMBL" id="KAG9452856.1"/>
    </source>
</evidence>
<feature type="compositionally biased region" description="Low complexity" evidence="1">
    <location>
        <begin position="116"/>
        <end position="125"/>
    </location>
</feature>
<keyword evidence="4" id="KW-1185">Reference proteome</keyword>
<sequence>MISSLVAFFYCSSLRGLLCPYSCSVKAISFFPPRNQKSAPSVAGRVASYRIDSVEFSNPTEQRIGLRVSPRGLRLKTKMQKEESRSELSHSVNTYSVTHPPQKRPKNTEPPIVILASAAAGAAPSGERHQHRLRGRKGNSERRSRLEEGGGGASVTRSLFLRNATRSQSKKTKAFDVQSGAKQSPPLLGGRAEGDDKRGGVTTYSPG</sequence>
<gene>
    <name evidence="3" type="ORF">H6P81_005760</name>
</gene>
<feature type="chain" id="PRO_5043395173" evidence="2">
    <location>
        <begin position="17"/>
        <end position="207"/>
    </location>
</feature>